<feature type="transmembrane region" description="Helical" evidence="5">
    <location>
        <begin position="34"/>
        <end position="54"/>
    </location>
</feature>
<organism evidence="7 8">
    <name type="scientific">Microbaculum marinisediminis</name>
    <dbReference type="NCBI Taxonomy" id="2931392"/>
    <lineage>
        <taxon>Bacteria</taxon>
        <taxon>Pseudomonadati</taxon>
        <taxon>Pseudomonadota</taxon>
        <taxon>Alphaproteobacteria</taxon>
        <taxon>Hyphomicrobiales</taxon>
        <taxon>Tepidamorphaceae</taxon>
        <taxon>Microbaculum</taxon>
    </lineage>
</organism>
<sequence>MASTISLIWRHIADDARQWWRAIEKVAAAIGAKWLRDACMTTLFVVAPVVILYSSRSLPTVVAVGLAFAVAFALAAHVTRGEASLGRKILASLNPASHPWWVSCTLLLLVYAAVSSSWALGPEMALEQSIKMIAMFFVILILHGLAPPLERQAQRVGAAVGIALAALVLIFELSTNTGFRLSVYGPNPAYMNRSVVTLSLLMWPTLALTTGPYRHWIRTALVVLVAVAVFVSKSDSALLAIAAGLFVTSLALVSNRLAAIGVIVVAAVAFIAMPLTVQVMADLAAETGADAMVDLSTERRLDIWREFSQVALMHPVLGWGLESSRYFGMWDIPGVDWSIGPVHHPHNPILQIWVELGAIGVALAGLIMIGIVLSIPRLPGRRRSFAYGAITATLAISSVSHGAWQIWWICVLMLVVALFAIREHYPDDTPPPAETAR</sequence>
<dbReference type="InterPro" id="IPR051533">
    <property type="entry name" value="WaaL-like"/>
</dbReference>
<evidence type="ECO:0000256" key="2">
    <source>
        <dbReference type="ARBA" id="ARBA00022692"/>
    </source>
</evidence>
<evidence type="ECO:0000313" key="7">
    <source>
        <dbReference type="EMBL" id="MCT8974750.1"/>
    </source>
</evidence>
<gene>
    <name evidence="7" type="ORF">MUB46_23075</name>
</gene>
<feature type="transmembrane region" description="Helical" evidence="5">
    <location>
        <begin position="215"/>
        <end position="231"/>
    </location>
</feature>
<feature type="transmembrane region" description="Helical" evidence="5">
    <location>
        <begin position="237"/>
        <end position="253"/>
    </location>
</feature>
<keyword evidence="3 5" id="KW-1133">Transmembrane helix</keyword>
<dbReference type="Pfam" id="PF04932">
    <property type="entry name" value="Wzy_C"/>
    <property type="match status" value="1"/>
</dbReference>
<feature type="transmembrane region" description="Helical" evidence="5">
    <location>
        <begin position="60"/>
        <end position="79"/>
    </location>
</feature>
<feature type="transmembrane region" description="Helical" evidence="5">
    <location>
        <begin position="100"/>
        <end position="120"/>
    </location>
</feature>
<feature type="transmembrane region" description="Helical" evidence="5">
    <location>
        <begin position="132"/>
        <end position="149"/>
    </location>
</feature>
<keyword evidence="8" id="KW-1185">Reference proteome</keyword>
<name>A0AAW5R8P7_9HYPH</name>
<feature type="transmembrane region" description="Helical" evidence="5">
    <location>
        <begin position="352"/>
        <end position="373"/>
    </location>
</feature>
<accession>A0AAW5R8P7</accession>
<keyword evidence="7" id="KW-0436">Ligase</keyword>
<keyword evidence="2 5" id="KW-0812">Transmembrane</keyword>
<protein>
    <submittedName>
        <fullName evidence="7">O-antigen ligase family protein</fullName>
    </submittedName>
</protein>
<dbReference type="PANTHER" id="PTHR37422:SF13">
    <property type="entry name" value="LIPOPOLYSACCHARIDE BIOSYNTHESIS PROTEIN PA4999-RELATED"/>
    <property type="match status" value="1"/>
</dbReference>
<dbReference type="PANTHER" id="PTHR37422">
    <property type="entry name" value="TEICHURONIC ACID BIOSYNTHESIS PROTEIN TUAE"/>
    <property type="match status" value="1"/>
</dbReference>
<proteinExistence type="predicted"/>
<dbReference type="InterPro" id="IPR007016">
    <property type="entry name" value="O-antigen_ligase-rel_domated"/>
</dbReference>
<feature type="domain" description="O-antigen ligase-related" evidence="6">
    <location>
        <begin position="221"/>
        <end position="363"/>
    </location>
</feature>
<dbReference type="EMBL" id="JALIDZ010000014">
    <property type="protein sequence ID" value="MCT8974750.1"/>
    <property type="molecule type" value="Genomic_DNA"/>
</dbReference>
<evidence type="ECO:0000313" key="8">
    <source>
        <dbReference type="Proteomes" id="UP001320898"/>
    </source>
</evidence>
<evidence type="ECO:0000256" key="4">
    <source>
        <dbReference type="ARBA" id="ARBA00023136"/>
    </source>
</evidence>
<evidence type="ECO:0000256" key="1">
    <source>
        <dbReference type="ARBA" id="ARBA00004141"/>
    </source>
</evidence>
<feature type="transmembrane region" description="Helical" evidence="5">
    <location>
        <begin position="260"/>
        <end position="281"/>
    </location>
</feature>
<feature type="transmembrane region" description="Helical" evidence="5">
    <location>
        <begin position="406"/>
        <end position="421"/>
    </location>
</feature>
<reference evidence="7 8" key="1">
    <citation type="submission" date="2022-04" db="EMBL/GenBank/DDBJ databases">
        <authorList>
            <person name="Ye Y.-Q."/>
            <person name="Du Z.-J."/>
        </authorList>
    </citation>
    <scope>NUCLEOTIDE SEQUENCE [LARGE SCALE GENOMIC DNA]</scope>
    <source>
        <strain evidence="7 8">A6E488</strain>
    </source>
</reference>
<comment type="caution">
    <text evidence="7">The sequence shown here is derived from an EMBL/GenBank/DDBJ whole genome shotgun (WGS) entry which is preliminary data.</text>
</comment>
<evidence type="ECO:0000256" key="3">
    <source>
        <dbReference type="ARBA" id="ARBA00022989"/>
    </source>
</evidence>
<feature type="transmembrane region" description="Helical" evidence="5">
    <location>
        <begin position="190"/>
        <end position="208"/>
    </location>
</feature>
<dbReference type="RefSeq" id="WP_261618336.1">
    <property type="nucleotide sequence ID" value="NZ_JALIDZ010000014.1"/>
</dbReference>
<evidence type="ECO:0000256" key="5">
    <source>
        <dbReference type="SAM" id="Phobius"/>
    </source>
</evidence>
<dbReference type="GO" id="GO:0016874">
    <property type="term" value="F:ligase activity"/>
    <property type="evidence" value="ECO:0007669"/>
    <property type="project" value="UniProtKB-KW"/>
</dbReference>
<dbReference type="Proteomes" id="UP001320898">
    <property type="component" value="Unassembled WGS sequence"/>
</dbReference>
<keyword evidence="4 5" id="KW-0472">Membrane</keyword>
<dbReference type="AlphaFoldDB" id="A0AAW5R8P7"/>
<comment type="subcellular location">
    <subcellularLocation>
        <location evidence="1">Membrane</location>
        <topology evidence="1">Multi-pass membrane protein</topology>
    </subcellularLocation>
</comment>
<feature type="transmembrane region" description="Helical" evidence="5">
    <location>
        <begin position="156"/>
        <end position="175"/>
    </location>
</feature>
<evidence type="ECO:0000259" key="6">
    <source>
        <dbReference type="Pfam" id="PF04932"/>
    </source>
</evidence>
<dbReference type="GO" id="GO:0016020">
    <property type="term" value="C:membrane"/>
    <property type="evidence" value="ECO:0007669"/>
    <property type="project" value="UniProtKB-SubCell"/>
</dbReference>